<dbReference type="GO" id="GO:0016887">
    <property type="term" value="F:ATP hydrolysis activity"/>
    <property type="evidence" value="ECO:0007669"/>
    <property type="project" value="UniProtKB-UniRule"/>
</dbReference>
<evidence type="ECO:0000256" key="5">
    <source>
        <dbReference type="ARBA" id="ARBA00022840"/>
    </source>
</evidence>
<keyword evidence="4 9" id="KW-0547">Nucleotide-binding</keyword>
<dbReference type="PANTHER" id="PTHR42961">
    <property type="entry name" value="IRON-SULFUR PROTEIN NUBPL"/>
    <property type="match status" value="1"/>
</dbReference>
<dbReference type="GO" id="GO:0005524">
    <property type="term" value="F:ATP binding"/>
    <property type="evidence" value="ECO:0007669"/>
    <property type="project" value="UniProtKB-UniRule"/>
</dbReference>
<dbReference type="HAMAP" id="MF_02040">
    <property type="entry name" value="Mrp_NBP35"/>
    <property type="match status" value="1"/>
</dbReference>
<evidence type="ECO:0000256" key="4">
    <source>
        <dbReference type="ARBA" id="ARBA00022741"/>
    </source>
</evidence>
<name>A0A2P7BLU3_9HYPH</name>
<comment type="similarity">
    <text evidence="8 9">Belongs to the Mrp/NBP35 ATP-binding proteins family.</text>
</comment>
<dbReference type="EMBL" id="PGGM01000001">
    <property type="protein sequence ID" value="PSH67448.1"/>
    <property type="molecule type" value="Genomic_DNA"/>
</dbReference>
<feature type="compositionally biased region" description="Pro residues" evidence="10">
    <location>
        <begin position="95"/>
        <end position="117"/>
    </location>
</feature>
<feature type="binding site" evidence="9">
    <location>
        <begin position="163"/>
        <end position="170"/>
    </location>
    <ligand>
        <name>ATP</name>
        <dbReference type="ChEBI" id="CHEBI:30616"/>
    </ligand>
</feature>
<keyword evidence="6 9" id="KW-0408">Iron</keyword>
<gene>
    <name evidence="12" type="ORF">CU103_03640</name>
</gene>
<evidence type="ECO:0000256" key="2">
    <source>
        <dbReference type="ARBA" id="ARBA00008205"/>
    </source>
</evidence>
<dbReference type="InterPro" id="IPR019591">
    <property type="entry name" value="Mrp/NBP35_ATP-bd"/>
</dbReference>
<evidence type="ECO:0000259" key="11">
    <source>
        <dbReference type="Pfam" id="PF01883"/>
    </source>
</evidence>
<dbReference type="SUPFAM" id="SSF52540">
    <property type="entry name" value="P-loop containing nucleoside triphosphate hydrolases"/>
    <property type="match status" value="1"/>
</dbReference>
<accession>A0A2P7BLU3</accession>
<keyword evidence="13" id="KW-1185">Reference proteome</keyword>
<dbReference type="Gene3D" id="3.30.300.130">
    <property type="entry name" value="Fe-S cluster assembly (FSCA)"/>
    <property type="match status" value="1"/>
</dbReference>
<dbReference type="Pfam" id="PF10609">
    <property type="entry name" value="ParA"/>
    <property type="match status" value="1"/>
</dbReference>
<evidence type="ECO:0000256" key="1">
    <source>
        <dbReference type="ARBA" id="ARBA00007352"/>
    </source>
</evidence>
<organism evidence="12 13">
    <name type="scientific">Phyllobacterium sophorae</name>
    <dbReference type="NCBI Taxonomy" id="1520277"/>
    <lineage>
        <taxon>Bacteria</taxon>
        <taxon>Pseudomonadati</taxon>
        <taxon>Pseudomonadota</taxon>
        <taxon>Alphaproteobacteria</taxon>
        <taxon>Hyphomicrobiales</taxon>
        <taxon>Phyllobacteriaceae</taxon>
        <taxon>Phyllobacterium</taxon>
    </lineage>
</organism>
<dbReference type="GO" id="GO:0051539">
    <property type="term" value="F:4 iron, 4 sulfur cluster binding"/>
    <property type="evidence" value="ECO:0007669"/>
    <property type="project" value="TreeGrafter"/>
</dbReference>
<dbReference type="InterPro" id="IPR027417">
    <property type="entry name" value="P-loop_NTPase"/>
</dbReference>
<dbReference type="SUPFAM" id="SSF117916">
    <property type="entry name" value="Fe-S cluster assembly (FSCA) domain-like"/>
    <property type="match status" value="1"/>
</dbReference>
<dbReference type="InterPro" id="IPR002744">
    <property type="entry name" value="MIP18-like"/>
</dbReference>
<dbReference type="CDD" id="cd02037">
    <property type="entry name" value="Mrp_NBP35"/>
    <property type="match status" value="1"/>
</dbReference>
<dbReference type="RefSeq" id="WP_106662511.1">
    <property type="nucleotide sequence ID" value="NZ_PGGM01000001.1"/>
</dbReference>
<feature type="region of interest" description="Disordered" evidence="10">
    <location>
        <begin position="81"/>
        <end position="146"/>
    </location>
</feature>
<dbReference type="AlphaFoldDB" id="A0A2P7BLU3"/>
<feature type="domain" description="MIP18 family-like" evidence="11">
    <location>
        <begin position="6"/>
        <end position="75"/>
    </location>
</feature>
<dbReference type="GO" id="GO:0016226">
    <property type="term" value="P:iron-sulfur cluster assembly"/>
    <property type="evidence" value="ECO:0007669"/>
    <property type="project" value="InterPro"/>
</dbReference>
<evidence type="ECO:0000256" key="8">
    <source>
        <dbReference type="ARBA" id="ARBA00024036"/>
    </source>
</evidence>
<dbReference type="PANTHER" id="PTHR42961:SF2">
    <property type="entry name" value="IRON-SULFUR PROTEIN NUBPL"/>
    <property type="match status" value="1"/>
</dbReference>
<dbReference type="InterPro" id="IPR000808">
    <property type="entry name" value="Mrp-like_CS"/>
</dbReference>
<evidence type="ECO:0000313" key="12">
    <source>
        <dbReference type="EMBL" id="PSH67448.1"/>
    </source>
</evidence>
<dbReference type="Gene3D" id="3.40.50.300">
    <property type="entry name" value="P-loop containing nucleotide triphosphate hydrolases"/>
    <property type="match status" value="1"/>
</dbReference>
<reference evidence="13" key="1">
    <citation type="submission" date="2017-11" db="EMBL/GenBank/DDBJ databases">
        <authorList>
            <person name="Kuznetsova I."/>
            <person name="Sazanova A."/>
            <person name="Chirak E."/>
            <person name="Safronova V."/>
            <person name="Willems A."/>
        </authorList>
    </citation>
    <scope>NUCLEOTIDE SEQUENCE [LARGE SCALE GENOMIC DNA]</scope>
    <source>
        <strain evidence="13">CCBAU 03422</strain>
    </source>
</reference>
<dbReference type="OrthoDB" id="9809679at2"/>
<comment type="subunit">
    <text evidence="9">Homodimer.</text>
</comment>
<dbReference type="GO" id="GO:0140663">
    <property type="term" value="F:ATP-dependent FeS chaperone activity"/>
    <property type="evidence" value="ECO:0007669"/>
    <property type="project" value="InterPro"/>
</dbReference>
<dbReference type="InterPro" id="IPR034904">
    <property type="entry name" value="FSCA_dom_sf"/>
</dbReference>
<comment type="similarity">
    <text evidence="1">In the N-terminal section; belongs to the MIP18 family.</text>
</comment>
<evidence type="ECO:0000256" key="7">
    <source>
        <dbReference type="ARBA" id="ARBA00023014"/>
    </source>
</evidence>
<comment type="function">
    <text evidence="9">Binds and transfers iron-sulfur (Fe-S) clusters to target apoproteins. Can hydrolyze ATP.</text>
</comment>
<dbReference type="PROSITE" id="PS01215">
    <property type="entry name" value="MRP"/>
    <property type="match status" value="1"/>
</dbReference>
<dbReference type="InterPro" id="IPR033756">
    <property type="entry name" value="YlxH/NBP35"/>
</dbReference>
<proteinExistence type="inferred from homology"/>
<evidence type="ECO:0000256" key="6">
    <source>
        <dbReference type="ARBA" id="ARBA00023004"/>
    </source>
</evidence>
<keyword evidence="5 9" id="KW-0067">ATP-binding</keyword>
<dbReference type="FunFam" id="3.40.50.300:FF:000418">
    <property type="entry name" value="Iron-sulfur cluster carrier protein"/>
    <property type="match status" value="1"/>
</dbReference>
<evidence type="ECO:0000256" key="3">
    <source>
        <dbReference type="ARBA" id="ARBA00022723"/>
    </source>
</evidence>
<protein>
    <recommendedName>
        <fullName evidence="9">Iron-sulfur cluster carrier protein</fullName>
    </recommendedName>
</protein>
<sequence length="415" mass="43051">MAGVTKDQVLEQLKTVTGPDFNSNIVELGLVSDIFIADGKVFFSITVPAERAQELEPLRAAAERVVKNMPDVTGAVVALTAEKKGGPTSDDAPPKATPSPRPAQRPAPAGAVPPPRVPAQGVPAQGASAQGASASPAHSHGHAAAPVKAGVPGVGAIIAVASGKGGVGKSTTAVNLALGLQANGHRVGILDADIYGPSMPRLLGLHGKPEVISGRVLKPMEGYGLKVMSIGFLVDEETPMIWRGPMVMSALTQMLREVQWGDLDVLVVDMPPGTGDAQLTMAQQVPLAGAVIVSTPQDLALIDARKGLNMFKKVDVPLLGIVENMSYFIAPDTGARYDIFGHGGARKEAERLGVPFLGEVPLVMEIRETSDSGKPVVVSNPDGPQAKAYRDIAARVWDQLAAAKGGRSAPAIVFE</sequence>
<dbReference type="GO" id="GO:0046872">
    <property type="term" value="F:metal ion binding"/>
    <property type="evidence" value="ECO:0007669"/>
    <property type="project" value="UniProtKB-KW"/>
</dbReference>
<dbReference type="Pfam" id="PF01883">
    <property type="entry name" value="FeS_assembly_P"/>
    <property type="match status" value="1"/>
</dbReference>
<comment type="similarity">
    <text evidence="2">In the C-terminal section; belongs to the Mrp/NBP35 ATP-binding proteins family.</text>
</comment>
<comment type="caution">
    <text evidence="12">The sequence shown here is derived from an EMBL/GenBank/DDBJ whole genome shotgun (WGS) entry which is preliminary data.</text>
</comment>
<evidence type="ECO:0000256" key="10">
    <source>
        <dbReference type="SAM" id="MobiDB-lite"/>
    </source>
</evidence>
<keyword evidence="9" id="KW-0378">Hydrolase</keyword>
<evidence type="ECO:0000256" key="9">
    <source>
        <dbReference type="HAMAP-Rule" id="MF_02040"/>
    </source>
</evidence>
<dbReference type="Proteomes" id="UP000241764">
    <property type="component" value="Unassembled WGS sequence"/>
</dbReference>
<keyword evidence="3 9" id="KW-0479">Metal-binding</keyword>
<keyword evidence="7 9" id="KW-0411">Iron-sulfur</keyword>
<feature type="compositionally biased region" description="Low complexity" evidence="10">
    <location>
        <begin position="118"/>
        <end position="146"/>
    </location>
</feature>
<evidence type="ECO:0000313" key="13">
    <source>
        <dbReference type="Proteomes" id="UP000241764"/>
    </source>
</evidence>
<dbReference type="InterPro" id="IPR044304">
    <property type="entry name" value="NUBPL-like"/>
</dbReference>